<dbReference type="GO" id="GO:0048046">
    <property type="term" value="C:apoplast"/>
    <property type="evidence" value="ECO:0007669"/>
    <property type="project" value="UniProtKB-SubCell"/>
</dbReference>
<protein>
    <recommendedName>
        <fullName evidence="4">Dirigent protein</fullName>
    </recommendedName>
</protein>
<dbReference type="EMBL" id="OZ075130">
    <property type="protein sequence ID" value="CAL4973252.1"/>
    <property type="molecule type" value="Genomic_DNA"/>
</dbReference>
<dbReference type="InterPro" id="IPR004265">
    <property type="entry name" value="Dirigent"/>
</dbReference>
<comment type="subcellular location">
    <subcellularLocation>
        <location evidence="4">Secreted</location>
        <location evidence="4">Extracellular space</location>
        <location evidence="4">Apoplast</location>
    </subcellularLocation>
</comment>
<dbReference type="AlphaFoldDB" id="A0ABC9A8Z8"/>
<proteinExistence type="inferred from homology"/>
<evidence type="ECO:0000256" key="4">
    <source>
        <dbReference type="RuleBase" id="RU363099"/>
    </source>
</evidence>
<keyword evidence="4" id="KW-0732">Signal</keyword>
<dbReference type="Pfam" id="PF03018">
    <property type="entry name" value="Dirigent"/>
    <property type="match status" value="1"/>
</dbReference>
<gene>
    <name evidence="5" type="ORF">URODEC1_LOCUS51778</name>
</gene>
<keyword evidence="6" id="KW-1185">Reference proteome</keyword>
<evidence type="ECO:0000256" key="2">
    <source>
        <dbReference type="ARBA" id="ARBA00011738"/>
    </source>
</evidence>
<accession>A0ABC9A8Z8</accession>
<comment type="function">
    <text evidence="4">Dirigent proteins impart stereoselectivity on the phenoxy radical-coupling reaction, yielding optically active lignans from two molecules of coniferyl alcohol in the biosynthesis of lignans, flavonolignans, and alkaloids and thus plays a central role in plant secondary metabolism.</text>
</comment>
<evidence type="ECO:0000313" key="6">
    <source>
        <dbReference type="Proteomes" id="UP001497457"/>
    </source>
</evidence>
<evidence type="ECO:0000256" key="3">
    <source>
        <dbReference type="ARBA" id="ARBA00022525"/>
    </source>
</evidence>
<keyword evidence="3 4" id="KW-0964">Secreted</keyword>
<reference evidence="6" key="1">
    <citation type="submission" date="2024-06" db="EMBL/GenBank/DDBJ databases">
        <authorList>
            <person name="Ryan C."/>
        </authorList>
    </citation>
    <scope>NUCLEOTIDE SEQUENCE [LARGE SCALE GENOMIC DNA]</scope>
</reference>
<keyword evidence="4" id="KW-0052">Apoplast</keyword>
<dbReference type="Proteomes" id="UP001497457">
    <property type="component" value="Chromosome 20rd"/>
</dbReference>
<name>A0ABC9A8Z8_9POAL</name>
<evidence type="ECO:0000256" key="1">
    <source>
        <dbReference type="ARBA" id="ARBA00010746"/>
    </source>
</evidence>
<dbReference type="InterPro" id="IPR044859">
    <property type="entry name" value="Allene_oxi_cyc_Dirigent"/>
</dbReference>
<feature type="signal peptide" evidence="4">
    <location>
        <begin position="1"/>
        <end position="30"/>
    </location>
</feature>
<sequence length="214" mass="21883">MTAPAQSCTRFLTQASIALAFLLAVTCTAASGSRPASHSPPAPSYSSGQTITLYTAGHATPKATAVSSSSHHAVFTSEGPIGHHGGSSWLRALTRPGALRPGTVAVIDEELRGRKEFGLPLEGRLQGVLVTSSADNSSHMVAVRASFAGDGAGDSLRFFGVRRDDQEESHVAVVGGTGRFSGAAGFAVVRIADVPETGGNVSPSSALSFSVHLK</sequence>
<comment type="subunit">
    <text evidence="2 4">Homodimer.</text>
</comment>
<comment type="similarity">
    <text evidence="1 4">Belongs to the plant dirigent protein family.</text>
</comment>
<dbReference type="PANTHER" id="PTHR46215:SF17">
    <property type="entry name" value="DIRIGENT PROTEIN"/>
    <property type="match status" value="1"/>
</dbReference>
<dbReference type="Gene3D" id="2.40.480.10">
    <property type="entry name" value="Allene oxide cyclase-like"/>
    <property type="match status" value="1"/>
</dbReference>
<feature type="chain" id="PRO_5044530423" description="Dirigent protein" evidence="4">
    <location>
        <begin position="31"/>
        <end position="214"/>
    </location>
</feature>
<dbReference type="PANTHER" id="PTHR46215">
    <property type="entry name" value="DIRIGENT PROTEIN 24-RELATED"/>
    <property type="match status" value="1"/>
</dbReference>
<reference evidence="5 6" key="2">
    <citation type="submission" date="2024-10" db="EMBL/GenBank/DDBJ databases">
        <authorList>
            <person name="Ryan C."/>
        </authorList>
    </citation>
    <scope>NUCLEOTIDE SEQUENCE [LARGE SCALE GENOMIC DNA]</scope>
</reference>
<organism evidence="5 6">
    <name type="scientific">Urochloa decumbens</name>
    <dbReference type="NCBI Taxonomy" id="240449"/>
    <lineage>
        <taxon>Eukaryota</taxon>
        <taxon>Viridiplantae</taxon>
        <taxon>Streptophyta</taxon>
        <taxon>Embryophyta</taxon>
        <taxon>Tracheophyta</taxon>
        <taxon>Spermatophyta</taxon>
        <taxon>Magnoliopsida</taxon>
        <taxon>Liliopsida</taxon>
        <taxon>Poales</taxon>
        <taxon>Poaceae</taxon>
        <taxon>PACMAD clade</taxon>
        <taxon>Panicoideae</taxon>
        <taxon>Panicodae</taxon>
        <taxon>Paniceae</taxon>
        <taxon>Melinidinae</taxon>
        <taxon>Urochloa</taxon>
    </lineage>
</organism>
<evidence type="ECO:0000313" key="5">
    <source>
        <dbReference type="EMBL" id="CAL4973252.1"/>
    </source>
</evidence>
<dbReference type="GO" id="GO:0009699">
    <property type="term" value="P:phenylpropanoid biosynthetic process"/>
    <property type="evidence" value="ECO:0007669"/>
    <property type="project" value="UniProtKB-ARBA"/>
</dbReference>